<organism evidence="1 2">
    <name type="scientific">Dekkera bruxellensis</name>
    <name type="common">Brettanomyces custersii</name>
    <dbReference type="NCBI Taxonomy" id="5007"/>
    <lineage>
        <taxon>Eukaryota</taxon>
        <taxon>Fungi</taxon>
        <taxon>Dikarya</taxon>
        <taxon>Ascomycota</taxon>
        <taxon>Saccharomycotina</taxon>
        <taxon>Pichiomycetes</taxon>
        <taxon>Pichiales</taxon>
        <taxon>Pichiaceae</taxon>
        <taxon>Brettanomyces</taxon>
    </lineage>
</organism>
<protein>
    <submittedName>
        <fullName evidence="1">DEBR0S3_06084g1_1</fullName>
    </submittedName>
</protein>
<dbReference type="Proteomes" id="UP000478008">
    <property type="component" value="Unassembled WGS sequence"/>
</dbReference>
<evidence type="ECO:0000313" key="1">
    <source>
        <dbReference type="EMBL" id="VUG18259.1"/>
    </source>
</evidence>
<name>A0A7D9CYS2_DEKBR</name>
<accession>A0A7D9CYS2</accession>
<dbReference type="AlphaFoldDB" id="A0A7D9CYS2"/>
<sequence length="572" mass="65582">MSPCSFDNTIEEISKCIADPYASELQSLLGKLGTDLRDIQNRAELTKVSNVLILLLNFLITKKLSVECEMQLYRVLANFVSDMPGNRNFLLNDYNGCKAFFQWSFDRLQSYDKIDSQLLFYICVFIYNFIIDEKSNQEPALYIDRFQYQSSKRNHTSWNILIDLCGRISDKDVVELLLNIMDTLSDIKEEDAIFEQLDTISIEKLLAFFDSEIQRGEKESTCITVKVLENILNNKKLQLTHTHNLTQSLIEEMKHFSDESILTSLFNSVMLVSAVSATVDDGLSTYIGIWKVSKENDLLRSLSLILISNTIISDDSKVALMKTKDARNIFDDFFEQDYGHFSNDGKLKHLELQSTVLMNKLITCETALKWFNNDFLEHFLTDLSETCKETKFNTIFKNILLLNLKFLQRLLVSFQMHPEVDMSNDIYKTILAFTLNTGLFGILSVDITLQREIDMINFALIDSMALRKDGFDLSHTVDSVFDKATGRLSEKMGPIPLEYLMETFKSVALAISQDVKLIETEWFANFFRVANLAVSQKQSMPGLINNYKYICGIILNTDTVSSKELAEKYALI</sequence>
<dbReference type="EMBL" id="CABFWN010000003">
    <property type="protein sequence ID" value="VUG18259.1"/>
    <property type="molecule type" value="Genomic_DNA"/>
</dbReference>
<evidence type="ECO:0000313" key="2">
    <source>
        <dbReference type="Proteomes" id="UP000478008"/>
    </source>
</evidence>
<gene>
    <name evidence="1" type="ORF">DEBR0S3_06084G</name>
</gene>
<keyword evidence="2" id="KW-1185">Reference proteome</keyword>
<proteinExistence type="predicted"/>
<reference evidence="1 2" key="1">
    <citation type="submission" date="2019-07" db="EMBL/GenBank/DDBJ databases">
        <authorList>
            <person name="Friedrich A."/>
            <person name="Schacherer J."/>
        </authorList>
    </citation>
    <scope>NUCLEOTIDE SEQUENCE [LARGE SCALE GENOMIC DNA]</scope>
</reference>